<dbReference type="Gene3D" id="3.40.50.300">
    <property type="entry name" value="P-loop containing nucleotide triphosphate hydrolases"/>
    <property type="match status" value="1"/>
</dbReference>
<evidence type="ECO:0000313" key="2">
    <source>
        <dbReference type="Proteomes" id="UP001215598"/>
    </source>
</evidence>
<evidence type="ECO:0000313" key="1">
    <source>
        <dbReference type="EMBL" id="KAJ7723891.1"/>
    </source>
</evidence>
<dbReference type="Proteomes" id="UP001215598">
    <property type="component" value="Unassembled WGS sequence"/>
</dbReference>
<organism evidence="1 2">
    <name type="scientific">Mycena metata</name>
    <dbReference type="NCBI Taxonomy" id="1033252"/>
    <lineage>
        <taxon>Eukaryota</taxon>
        <taxon>Fungi</taxon>
        <taxon>Dikarya</taxon>
        <taxon>Basidiomycota</taxon>
        <taxon>Agaricomycotina</taxon>
        <taxon>Agaricomycetes</taxon>
        <taxon>Agaricomycetidae</taxon>
        <taxon>Agaricales</taxon>
        <taxon>Marasmiineae</taxon>
        <taxon>Mycenaceae</taxon>
        <taxon>Mycena</taxon>
    </lineage>
</organism>
<proteinExistence type="predicted"/>
<gene>
    <name evidence="1" type="ORF">B0H16DRAFT_1736988</name>
</gene>
<protein>
    <submittedName>
        <fullName evidence="1">Uncharacterized protein</fullName>
    </submittedName>
</protein>
<comment type="caution">
    <text evidence="1">The sequence shown here is derived from an EMBL/GenBank/DDBJ whole genome shotgun (WGS) entry which is preliminary data.</text>
</comment>
<accession>A0AAD7HNL4</accession>
<sequence length="258" mass="28290">MDVRVWKALLDEAHKYLINSDSARLTQSISNLIRLQRHLATRVIIATQEPTVIPSTILNLVHVSTDNDSGSWYQKVMLLATGDALVFSPATAVAVDQNGGVLLLGREHFKLRVRPRLTLDGAVAGITLGRIRPLVADLSTTDTAVSTPARALETVESVSTPSALNVPARLKHLVGWLTRGGATNVPVKLADAKTALLWVGKKVYAGMKQADWWKSMMEEAVNAELVELINKDVHKKVLKARGEEEMIRLIHRGPISYV</sequence>
<name>A0AAD7HNL4_9AGAR</name>
<reference evidence="1" key="1">
    <citation type="submission" date="2023-03" db="EMBL/GenBank/DDBJ databases">
        <title>Massive genome expansion in bonnet fungi (Mycena s.s.) driven by repeated elements and novel gene families across ecological guilds.</title>
        <authorList>
            <consortium name="Lawrence Berkeley National Laboratory"/>
            <person name="Harder C.B."/>
            <person name="Miyauchi S."/>
            <person name="Viragh M."/>
            <person name="Kuo A."/>
            <person name="Thoen E."/>
            <person name="Andreopoulos B."/>
            <person name="Lu D."/>
            <person name="Skrede I."/>
            <person name="Drula E."/>
            <person name="Henrissat B."/>
            <person name="Morin E."/>
            <person name="Kohler A."/>
            <person name="Barry K."/>
            <person name="LaButti K."/>
            <person name="Morin E."/>
            <person name="Salamov A."/>
            <person name="Lipzen A."/>
            <person name="Mereny Z."/>
            <person name="Hegedus B."/>
            <person name="Baldrian P."/>
            <person name="Stursova M."/>
            <person name="Weitz H."/>
            <person name="Taylor A."/>
            <person name="Grigoriev I.V."/>
            <person name="Nagy L.G."/>
            <person name="Martin F."/>
            <person name="Kauserud H."/>
        </authorList>
    </citation>
    <scope>NUCLEOTIDE SEQUENCE</scope>
    <source>
        <strain evidence="1">CBHHK182m</strain>
    </source>
</reference>
<dbReference type="InterPro" id="IPR027417">
    <property type="entry name" value="P-loop_NTPase"/>
</dbReference>
<dbReference type="AlphaFoldDB" id="A0AAD7HNL4"/>
<keyword evidence="2" id="KW-1185">Reference proteome</keyword>
<dbReference type="EMBL" id="JARKIB010000207">
    <property type="protein sequence ID" value="KAJ7723891.1"/>
    <property type="molecule type" value="Genomic_DNA"/>
</dbReference>